<protein>
    <submittedName>
        <fullName evidence="8">Uncharacterized protein</fullName>
    </submittedName>
</protein>
<keyword evidence="4" id="KW-0238">DNA-binding</keyword>
<name>A0ABD3W2M0_SINWO</name>
<evidence type="ECO:0000313" key="9">
    <source>
        <dbReference type="Proteomes" id="UP001634394"/>
    </source>
</evidence>
<evidence type="ECO:0000256" key="1">
    <source>
        <dbReference type="ARBA" id="ARBA00004123"/>
    </source>
</evidence>
<reference evidence="8 9" key="1">
    <citation type="submission" date="2024-11" db="EMBL/GenBank/DDBJ databases">
        <title>Chromosome-level genome assembly of the freshwater bivalve Anodonta woodiana.</title>
        <authorList>
            <person name="Chen X."/>
        </authorList>
    </citation>
    <scope>NUCLEOTIDE SEQUENCE [LARGE SCALE GENOMIC DNA]</scope>
    <source>
        <strain evidence="8">MN2024</strain>
        <tissue evidence="8">Gills</tissue>
    </source>
</reference>
<evidence type="ECO:0000256" key="4">
    <source>
        <dbReference type="ARBA" id="ARBA00023125"/>
    </source>
</evidence>
<comment type="subcellular location">
    <subcellularLocation>
        <location evidence="1">Nucleus</location>
    </subcellularLocation>
</comment>
<keyword evidence="6" id="KW-0539">Nucleus</keyword>
<feature type="non-terminal residue" evidence="8">
    <location>
        <position position="64"/>
    </location>
</feature>
<evidence type="ECO:0000256" key="5">
    <source>
        <dbReference type="ARBA" id="ARBA00023163"/>
    </source>
</evidence>
<evidence type="ECO:0000256" key="2">
    <source>
        <dbReference type="ARBA" id="ARBA00010099"/>
    </source>
</evidence>
<proteinExistence type="inferred from homology"/>
<comment type="caution">
    <text evidence="8">The sequence shown here is derived from an EMBL/GenBank/DDBJ whole genome shotgun (WGS) entry which is preliminary data.</text>
</comment>
<dbReference type="PANTHER" id="PTHR14339:SF12">
    <property type="entry name" value="VASCULIN"/>
    <property type="match status" value="1"/>
</dbReference>
<evidence type="ECO:0000313" key="8">
    <source>
        <dbReference type="EMBL" id="KAL3868119.1"/>
    </source>
</evidence>
<evidence type="ECO:0000256" key="6">
    <source>
        <dbReference type="ARBA" id="ARBA00023242"/>
    </source>
</evidence>
<comment type="similarity">
    <text evidence="2">Belongs to the vasculin family.</text>
</comment>
<dbReference type="AlphaFoldDB" id="A0ABD3W2M0"/>
<keyword evidence="5" id="KW-0804">Transcription</keyword>
<keyword evidence="3" id="KW-0805">Transcription regulation</keyword>
<accession>A0ABD3W2M0</accession>
<sequence>ETKPGENLLLNGTDALENANESSALSSSLEAEHRLLREMGWNEADEEYEITEDDIKEFQNRLKQ</sequence>
<dbReference type="Proteomes" id="UP001634394">
    <property type="component" value="Unassembled WGS sequence"/>
</dbReference>
<gene>
    <name evidence="8" type="ORF">ACJMK2_040955</name>
</gene>
<evidence type="ECO:0000256" key="3">
    <source>
        <dbReference type="ARBA" id="ARBA00023015"/>
    </source>
</evidence>
<keyword evidence="9" id="KW-1185">Reference proteome</keyword>
<dbReference type="GO" id="GO:0003677">
    <property type="term" value="F:DNA binding"/>
    <property type="evidence" value="ECO:0007669"/>
    <property type="project" value="UniProtKB-KW"/>
</dbReference>
<evidence type="ECO:0000256" key="7">
    <source>
        <dbReference type="SAM" id="MobiDB-lite"/>
    </source>
</evidence>
<feature type="compositionally biased region" description="Low complexity" evidence="7">
    <location>
        <begin position="15"/>
        <end position="25"/>
    </location>
</feature>
<dbReference type="EMBL" id="JBJQND010000008">
    <property type="protein sequence ID" value="KAL3868119.1"/>
    <property type="molecule type" value="Genomic_DNA"/>
</dbReference>
<dbReference type="GO" id="GO:0005634">
    <property type="term" value="C:nucleus"/>
    <property type="evidence" value="ECO:0007669"/>
    <property type="project" value="UniProtKB-SubCell"/>
</dbReference>
<dbReference type="InterPro" id="IPR028128">
    <property type="entry name" value="Vasculin_fam"/>
</dbReference>
<dbReference type="Pfam" id="PF15337">
    <property type="entry name" value="Vasculin"/>
    <property type="match status" value="1"/>
</dbReference>
<feature type="region of interest" description="Disordered" evidence="7">
    <location>
        <begin position="1"/>
        <end position="25"/>
    </location>
</feature>
<organism evidence="8 9">
    <name type="scientific">Sinanodonta woodiana</name>
    <name type="common">Chinese pond mussel</name>
    <name type="synonym">Anodonta woodiana</name>
    <dbReference type="NCBI Taxonomy" id="1069815"/>
    <lineage>
        <taxon>Eukaryota</taxon>
        <taxon>Metazoa</taxon>
        <taxon>Spiralia</taxon>
        <taxon>Lophotrochozoa</taxon>
        <taxon>Mollusca</taxon>
        <taxon>Bivalvia</taxon>
        <taxon>Autobranchia</taxon>
        <taxon>Heteroconchia</taxon>
        <taxon>Palaeoheterodonta</taxon>
        <taxon>Unionida</taxon>
        <taxon>Unionoidea</taxon>
        <taxon>Unionidae</taxon>
        <taxon>Unioninae</taxon>
        <taxon>Sinanodonta</taxon>
    </lineage>
</organism>
<dbReference type="PANTHER" id="PTHR14339">
    <property type="entry name" value="VASCULIN"/>
    <property type="match status" value="1"/>
</dbReference>
<feature type="non-terminal residue" evidence="8">
    <location>
        <position position="1"/>
    </location>
</feature>